<dbReference type="InterPro" id="IPR044725">
    <property type="entry name" value="CBSX3_CBS_dom"/>
</dbReference>
<dbReference type="InterPro" id="IPR046342">
    <property type="entry name" value="CBS_dom_sf"/>
</dbReference>
<sequence>MQTVGQLLTKSSGGLATVDPSASVLDALRLMAERNIGAVLVVEGRDLMGIFTERHYARKVILEGRSSVDTAVRDVMSTELYTVEPSQSVDECMALMTDRFVRHLPVVGDGQLIGIVSIGDLVKSTIAEQEQTIDELTRYIGA</sequence>
<dbReference type="Proteomes" id="UP000250079">
    <property type="component" value="Chromosome"/>
</dbReference>
<evidence type="ECO:0000256" key="2">
    <source>
        <dbReference type="PROSITE-ProRule" id="PRU00703"/>
    </source>
</evidence>
<dbReference type="OrthoDB" id="9807125at2"/>
<organism evidence="4 5">
    <name type="scientific">Granulosicoccus antarcticus IMCC3135</name>
    <dbReference type="NCBI Taxonomy" id="1192854"/>
    <lineage>
        <taxon>Bacteria</taxon>
        <taxon>Pseudomonadati</taxon>
        <taxon>Pseudomonadota</taxon>
        <taxon>Gammaproteobacteria</taxon>
        <taxon>Chromatiales</taxon>
        <taxon>Granulosicoccaceae</taxon>
        <taxon>Granulosicoccus</taxon>
    </lineage>
</organism>
<keyword evidence="5" id="KW-1185">Reference proteome</keyword>
<reference evidence="4 5" key="1">
    <citation type="submission" date="2016-12" db="EMBL/GenBank/DDBJ databases">
        <authorList>
            <person name="Song W.-J."/>
            <person name="Kurnit D.M."/>
        </authorList>
    </citation>
    <scope>NUCLEOTIDE SEQUENCE [LARGE SCALE GENOMIC DNA]</scope>
    <source>
        <strain evidence="4 5">IMCC3135</strain>
    </source>
</reference>
<proteinExistence type="predicted"/>
<dbReference type="PANTHER" id="PTHR43080:SF2">
    <property type="entry name" value="CBS DOMAIN-CONTAINING PROTEIN"/>
    <property type="match status" value="1"/>
</dbReference>
<evidence type="ECO:0000313" key="4">
    <source>
        <dbReference type="EMBL" id="ASJ75842.1"/>
    </source>
</evidence>
<evidence type="ECO:0000256" key="1">
    <source>
        <dbReference type="ARBA" id="ARBA00023122"/>
    </source>
</evidence>
<dbReference type="PROSITE" id="PS51371">
    <property type="entry name" value="CBS"/>
    <property type="match status" value="2"/>
</dbReference>
<evidence type="ECO:0000313" key="5">
    <source>
        <dbReference type="Proteomes" id="UP000250079"/>
    </source>
</evidence>
<dbReference type="SUPFAM" id="SSF54631">
    <property type="entry name" value="CBS-domain pair"/>
    <property type="match status" value="1"/>
</dbReference>
<dbReference type="InterPro" id="IPR000644">
    <property type="entry name" value="CBS_dom"/>
</dbReference>
<dbReference type="SMART" id="SM00116">
    <property type="entry name" value="CBS"/>
    <property type="match status" value="2"/>
</dbReference>
<dbReference type="AlphaFoldDB" id="A0A2Z2NWM9"/>
<dbReference type="RefSeq" id="WP_088920691.1">
    <property type="nucleotide sequence ID" value="NZ_CP018632.1"/>
</dbReference>
<dbReference type="Pfam" id="PF00571">
    <property type="entry name" value="CBS"/>
    <property type="match status" value="2"/>
</dbReference>
<feature type="domain" description="CBS" evidence="3">
    <location>
        <begin position="76"/>
        <end position="135"/>
    </location>
</feature>
<dbReference type="PANTHER" id="PTHR43080">
    <property type="entry name" value="CBS DOMAIN-CONTAINING PROTEIN CBSX3, MITOCHONDRIAL"/>
    <property type="match status" value="1"/>
</dbReference>
<accession>A0A2Z2NWM9</accession>
<evidence type="ECO:0000259" key="3">
    <source>
        <dbReference type="PROSITE" id="PS51371"/>
    </source>
</evidence>
<dbReference type="InterPro" id="IPR051257">
    <property type="entry name" value="Diverse_CBS-Domain"/>
</dbReference>
<name>A0A2Z2NWM9_9GAMM</name>
<gene>
    <name evidence="4" type="primary">hrp1_5</name>
    <name evidence="4" type="ORF">IMCC3135_28955</name>
</gene>
<dbReference type="CDD" id="cd04623">
    <property type="entry name" value="CBS_pair_bac_euk"/>
    <property type="match status" value="1"/>
</dbReference>
<dbReference type="Gene3D" id="3.10.580.10">
    <property type="entry name" value="CBS-domain"/>
    <property type="match status" value="1"/>
</dbReference>
<feature type="domain" description="CBS" evidence="3">
    <location>
        <begin position="8"/>
        <end position="67"/>
    </location>
</feature>
<keyword evidence="1 2" id="KW-0129">CBS domain</keyword>
<dbReference type="KEGG" id="gai:IMCC3135_28955"/>
<dbReference type="EMBL" id="CP018632">
    <property type="protein sequence ID" value="ASJ75842.1"/>
    <property type="molecule type" value="Genomic_DNA"/>
</dbReference>
<protein>
    <submittedName>
        <fullName evidence="4">Hypoxic response protein 1</fullName>
    </submittedName>
</protein>